<evidence type="ECO:0000259" key="2">
    <source>
        <dbReference type="Pfam" id="PF08484"/>
    </source>
</evidence>
<dbReference type="Gene3D" id="6.20.50.110">
    <property type="entry name" value="Methyltransferase, zinc-binding domain"/>
    <property type="match status" value="1"/>
</dbReference>
<sequence>MIIDSCRVCDNRELITVLDLGSQAVTSVFPTSREASVPMSPLELVKCSPSGCGLVQLRHTADFGSMYGEQYGYRSGIREFMIKHLAGKVAAVTDRVDLERGDIVVDIGSNDGTLLHAYPDIGLTLVGIDPSGGKFRELYPENSDLITDFFSRKAYADVYGDRKAKIVTSIAMFYDLPRPLEFMQDVHDILDDDGVWMIEQSYMPSMLETTGYDIVCHEHLEFYALQQIEWMAERVGLDVISAEVNDVYGGSLCVILAKRPERHRVDMENIVRLRARESRLGLDSLAPYEAFAKRVPEYRDRLLRFLDDSRKAGKLTLGYGASTKGNVILQYCGLTEDDLPCIGEVSPEKSGRFTPGTGIPIVSEEEAKSRRPDQLLVLPWIYRNGFIERERDFLANGGNLVFPLPKIEVA</sequence>
<dbReference type="Pfam" id="PF08421">
    <property type="entry name" value="Methyltransf_13"/>
    <property type="match status" value="1"/>
</dbReference>
<dbReference type="Gene3D" id="6.10.250.3100">
    <property type="match status" value="1"/>
</dbReference>
<dbReference type="Gene3D" id="3.40.50.150">
    <property type="entry name" value="Vaccinia Virus protein VP39"/>
    <property type="match status" value="1"/>
</dbReference>
<dbReference type="Proteomes" id="UP001501585">
    <property type="component" value="Unassembled WGS sequence"/>
</dbReference>
<name>A0ABP5EYF3_9ACTN</name>
<dbReference type="InterPro" id="IPR038576">
    <property type="entry name" value="Methyltransf_Zn-bd_dom_put_sf"/>
</dbReference>
<protein>
    <submittedName>
        <fullName evidence="3">Class I SAM-dependent methyltransferase</fullName>
    </submittedName>
</protein>
<dbReference type="Gene3D" id="3.40.50.720">
    <property type="entry name" value="NAD(P)-binding Rossmann-like Domain"/>
    <property type="match status" value="1"/>
</dbReference>
<dbReference type="Pfam" id="PF13489">
    <property type="entry name" value="Methyltransf_23"/>
    <property type="match status" value="1"/>
</dbReference>
<dbReference type="RefSeq" id="WP_344108539.1">
    <property type="nucleotide sequence ID" value="NZ_BAAAPC010000020.1"/>
</dbReference>
<evidence type="ECO:0000313" key="3">
    <source>
        <dbReference type="EMBL" id="GAA2009394.1"/>
    </source>
</evidence>
<dbReference type="EMBL" id="BAAAPC010000020">
    <property type="protein sequence ID" value="GAA2009394.1"/>
    <property type="molecule type" value="Genomic_DNA"/>
</dbReference>
<gene>
    <name evidence="3" type="ORF">GCM10009799_41570</name>
</gene>
<reference evidence="4" key="1">
    <citation type="journal article" date="2019" name="Int. J. Syst. Evol. Microbiol.">
        <title>The Global Catalogue of Microorganisms (GCM) 10K type strain sequencing project: providing services to taxonomists for standard genome sequencing and annotation.</title>
        <authorList>
            <consortium name="The Broad Institute Genomics Platform"/>
            <consortium name="The Broad Institute Genome Sequencing Center for Infectious Disease"/>
            <person name="Wu L."/>
            <person name="Ma J."/>
        </authorList>
    </citation>
    <scope>NUCLEOTIDE SEQUENCE [LARGE SCALE GENOMIC DNA]</scope>
    <source>
        <strain evidence="4">JCM 15313</strain>
    </source>
</reference>
<dbReference type="Pfam" id="PF08484">
    <property type="entry name" value="Methyltransf_14"/>
    <property type="match status" value="1"/>
</dbReference>
<dbReference type="InterPro" id="IPR013691">
    <property type="entry name" value="MeTrfase_14"/>
</dbReference>
<dbReference type="GO" id="GO:0032259">
    <property type="term" value="P:methylation"/>
    <property type="evidence" value="ECO:0007669"/>
    <property type="project" value="UniProtKB-KW"/>
</dbReference>
<feature type="domain" description="C-methyltransferase" evidence="2">
    <location>
        <begin position="247"/>
        <end position="405"/>
    </location>
</feature>
<keyword evidence="3" id="KW-0808">Transferase</keyword>
<dbReference type="SUPFAM" id="SSF53335">
    <property type="entry name" value="S-adenosyl-L-methionine-dependent methyltransferases"/>
    <property type="match status" value="1"/>
</dbReference>
<organism evidence="3 4">
    <name type="scientific">Nocardiopsis rhodophaea</name>
    <dbReference type="NCBI Taxonomy" id="280238"/>
    <lineage>
        <taxon>Bacteria</taxon>
        <taxon>Bacillati</taxon>
        <taxon>Actinomycetota</taxon>
        <taxon>Actinomycetes</taxon>
        <taxon>Streptosporangiales</taxon>
        <taxon>Nocardiopsidaceae</taxon>
        <taxon>Nocardiopsis</taxon>
    </lineage>
</organism>
<dbReference type="GO" id="GO:0008168">
    <property type="term" value="F:methyltransferase activity"/>
    <property type="evidence" value="ECO:0007669"/>
    <property type="project" value="UniProtKB-KW"/>
</dbReference>
<keyword evidence="4" id="KW-1185">Reference proteome</keyword>
<comment type="caution">
    <text evidence="3">The sequence shown here is derived from an EMBL/GenBank/DDBJ whole genome shotgun (WGS) entry which is preliminary data.</text>
</comment>
<dbReference type="InterPro" id="IPR013630">
    <property type="entry name" value="Methyltransf_Zn-bd_dom_put"/>
</dbReference>
<dbReference type="InterPro" id="IPR029063">
    <property type="entry name" value="SAM-dependent_MTases_sf"/>
</dbReference>
<evidence type="ECO:0000313" key="4">
    <source>
        <dbReference type="Proteomes" id="UP001501585"/>
    </source>
</evidence>
<proteinExistence type="predicted"/>
<evidence type="ECO:0000259" key="1">
    <source>
        <dbReference type="Pfam" id="PF08421"/>
    </source>
</evidence>
<accession>A0ABP5EYF3</accession>
<keyword evidence="3" id="KW-0489">Methyltransferase</keyword>
<feature type="domain" description="Methyltransferase putative zinc binding" evidence="1">
    <location>
        <begin position="6"/>
        <end position="67"/>
    </location>
</feature>